<gene>
    <name evidence="7" type="ORF">FD01_GL001961</name>
</gene>
<protein>
    <recommendedName>
        <fullName evidence="6">O-antigen ligase-related domain-containing protein</fullName>
    </recommendedName>
</protein>
<feature type="transmembrane region" description="Helical" evidence="5">
    <location>
        <begin position="33"/>
        <end position="50"/>
    </location>
</feature>
<feature type="transmembrane region" description="Helical" evidence="5">
    <location>
        <begin position="62"/>
        <end position="81"/>
    </location>
</feature>
<keyword evidence="4 5" id="KW-0472">Membrane</keyword>
<evidence type="ECO:0000256" key="2">
    <source>
        <dbReference type="ARBA" id="ARBA00022692"/>
    </source>
</evidence>
<keyword evidence="2 5" id="KW-0812">Transmembrane</keyword>
<feature type="transmembrane region" description="Helical" evidence="5">
    <location>
        <begin position="319"/>
        <end position="342"/>
    </location>
</feature>
<feature type="transmembrane region" description="Helical" evidence="5">
    <location>
        <begin position="93"/>
        <end position="110"/>
    </location>
</feature>
<comment type="caution">
    <text evidence="7">The sequence shown here is derived from an EMBL/GenBank/DDBJ whole genome shotgun (WGS) entry which is preliminary data.</text>
</comment>
<feature type="transmembrane region" description="Helical" evidence="5">
    <location>
        <begin position="158"/>
        <end position="176"/>
    </location>
</feature>
<proteinExistence type="predicted"/>
<reference evidence="7 8" key="1">
    <citation type="journal article" date="2015" name="Genome Announc.">
        <title>Expanding the biotechnology potential of lactobacilli through comparative genomics of 213 strains and associated genera.</title>
        <authorList>
            <person name="Sun Z."/>
            <person name="Harris H.M."/>
            <person name="McCann A."/>
            <person name="Guo C."/>
            <person name="Argimon S."/>
            <person name="Zhang W."/>
            <person name="Yang X."/>
            <person name="Jeffery I.B."/>
            <person name="Cooney J.C."/>
            <person name="Kagawa T.F."/>
            <person name="Liu W."/>
            <person name="Song Y."/>
            <person name="Salvetti E."/>
            <person name="Wrobel A."/>
            <person name="Rasinkangas P."/>
            <person name="Parkhill J."/>
            <person name="Rea M.C."/>
            <person name="O'Sullivan O."/>
            <person name="Ritari J."/>
            <person name="Douillard F.P."/>
            <person name="Paul Ross R."/>
            <person name="Yang R."/>
            <person name="Briner A.E."/>
            <person name="Felis G.E."/>
            <person name="de Vos W.M."/>
            <person name="Barrangou R."/>
            <person name="Klaenhammer T.R."/>
            <person name="Caufield P.W."/>
            <person name="Cui Y."/>
            <person name="Zhang H."/>
            <person name="O'Toole P.W."/>
        </authorList>
    </citation>
    <scope>NUCLEOTIDE SEQUENCE [LARGE SCALE GENOMIC DNA]</scope>
    <source>
        <strain evidence="7 8">DSM 13343</strain>
    </source>
</reference>
<dbReference type="EMBL" id="AZEU01000232">
    <property type="protein sequence ID" value="KRL42211.1"/>
    <property type="molecule type" value="Genomic_DNA"/>
</dbReference>
<dbReference type="Pfam" id="PF04932">
    <property type="entry name" value="Wzy_C"/>
    <property type="match status" value="1"/>
</dbReference>
<comment type="subcellular location">
    <subcellularLocation>
        <location evidence="1">Membrane</location>
        <topology evidence="1">Multi-pass membrane protein</topology>
    </subcellularLocation>
</comment>
<feature type="transmembrane region" description="Helical" evidence="5">
    <location>
        <begin position="122"/>
        <end position="138"/>
    </location>
</feature>
<evidence type="ECO:0000313" key="8">
    <source>
        <dbReference type="Proteomes" id="UP000051790"/>
    </source>
</evidence>
<evidence type="ECO:0000313" key="7">
    <source>
        <dbReference type="EMBL" id="KRL42211.1"/>
    </source>
</evidence>
<dbReference type="PATRIC" id="fig|1423769.4.peg.2110"/>
<dbReference type="Proteomes" id="UP000051790">
    <property type="component" value="Unassembled WGS sequence"/>
</dbReference>
<feature type="transmembrane region" description="Helical" evidence="5">
    <location>
        <begin position="349"/>
        <end position="367"/>
    </location>
</feature>
<dbReference type="AlphaFoldDB" id="A0A0R1QM92"/>
<accession>A0A0R1QM92</accession>
<evidence type="ECO:0000259" key="6">
    <source>
        <dbReference type="Pfam" id="PF04932"/>
    </source>
</evidence>
<evidence type="ECO:0000256" key="4">
    <source>
        <dbReference type="ARBA" id="ARBA00023136"/>
    </source>
</evidence>
<dbReference type="RefSeq" id="WP_054715524.1">
    <property type="nucleotide sequence ID" value="NZ_AZEU01000232.1"/>
</dbReference>
<evidence type="ECO:0000256" key="1">
    <source>
        <dbReference type="ARBA" id="ARBA00004141"/>
    </source>
</evidence>
<dbReference type="GO" id="GO:0016020">
    <property type="term" value="C:membrane"/>
    <property type="evidence" value="ECO:0007669"/>
    <property type="project" value="UniProtKB-SubCell"/>
</dbReference>
<evidence type="ECO:0000256" key="3">
    <source>
        <dbReference type="ARBA" id="ARBA00022989"/>
    </source>
</evidence>
<feature type="domain" description="O-antigen ligase-related" evidence="6">
    <location>
        <begin position="196"/>
        <end position="333"/>
    </location>
</feature>
<feature type="transmembrane region" description="Helical" evidence="5">
    <location>
        <begin position="234"/>
        <end position="255"/>
    </location>
</feature>
<keyword evidence="8" id="KW-1185">Reference proteome</keyword>
<organism evidence="7 8">
    <name type="scientific">Lacticaseibacillus manihotivorans DSM 13343 = JCM 12514</name>
    <dbReference type="NCBI Taxonomy" id="1423769"/>
    <lineage>
        <taxon>Bacteria</taxon>
        <taxon>Bacillati</taxon>
        <taxon>Bacillota</taxon>
        <taxon>Bacilli</taxon>
        <taxon>Lactobacillales</taxon>
        <taxon>Lactobacillaceae</taxon>
        <taxon>Lacticaseibacillus</taxon>
    </lineage>
</organism>
<evidence type="ECO:0000256" key="5">
    <source>
        <dbReference type="SAM" id="Phobius"/>
    </source>
</evidence>
<dbReference type="InterPro" id="IPR007016">
    <property type="entry name" value="O-antigen_ligase-rel_domated"/>
</dbReference>
<sequence length="406" mass="45527">MQIHRKKLQISLIVIALFFGNNCFYLLPVSSYWGFLAAIAIIMLFIVRKVNTLDTSARQRTAFMYIVSVVTVLSMMYTYVAGLQSLSQAFMKYYPYIFGILIGVPLAREAGTNKMVLSTIKVFMLIMLIIYWIQALLYPRINLLYLELIQRDGSVRNMWGEIWFAVTGLICLNDFLHTSVSKAKLINFVSFLAVSMYLVKVIQSRSLLLAYLAAFTTLTTVILYQKFINTRARYVFLLLMGLILAIVGILTIRYAGITIQSSIDINESSSMVRAGAYNYYWDLFKNHAVTGIGLMKNQAVNGFAQYGVSQNYFIDDIGVVGYIAQFGVVGILSAIAMFCIMLRGVKTSLSISILVLIIFILPFNFMQSSNTDIILESLLLGCVFQGCAQIREAGPSGERKALIKGL</sequence>
<keyword evidence="3 5" id="KW-1133">Transmembrane helix</keyword>
<feature type="transmembrane region" description="Helical" evidence="5">
    <location>
        <begin position="208"/>
        <end position="227"/>
    </location>
</feature>
<name>A0A0R1QM92_9LACO</name>